<organism evidence="2 4">
    <name type="scientific">Microthlaspi erraticum</name>
    <dbReference type="NCBI Taxonomy" id="1685480"/>
    <lineage>
        <taxon>Eukaryota</taxon>
        <taxon>Viridiplantae</taxon>
        <taxon>Streptophyta</taxon>
        <taxon>Embryophyta</taxon>
        <taxon>Tracheophyta</taxon>
        <taxon>Spermatophyta</taxon>
        <taxon>Magnoliopsida</taxon>
        <taxon>eudicotyledons</taxon>
        <taxon>Gunneridae</taxon>
        <taxon>Pentapetalae</taxon>
        <taxon>rosids</taxon>
        <taxon>malvids</taxon>
        <taxon>Brassicales</taxon>
        <taxon>Brassicaceae</taxon>
        <taxon>Coluteocarpeae</taxon>
        <taxon>Microthlaspi</taxon>
    </lineage>
</organism>
<evidence type="ECO:0000313" key="4">
    <source>
        <dbReference type="Proteomes" id="UP000467841"/>
    </source>
</evidence>
<dbReference type="Proteomes" id="UP000467841">
    <property type="component" value="Unassembled WGS sequence"/>
</dbReference>
<dbReference type="PANTHER" id="PTHR31286:SF163">
    <property type="entry name" value="ZINC KNUCKLE CX2CX4HX4C DOMAIN-CONTAINING PROTEIN"/>
    <property type="match status" value="1"/>
</dbReference>
<evidence type="ECO:0000313" key="3">
    <source>
        <dbReference type="EMBL" id="CAA7033146.1"/>
    </source>
</evidence>
<sequence>MVRRFSYAEKGKALDIPTAQPPRRRIRAPEMDTSDLVRQNSLTLIGRLTNPQEQRMWTMIPYISSRWELRGRAVVSDIGNHCFQFRFDYDEDLQKVLNNRPYQYARWMLILQKWEPIISSTFPSQIPF</sequence>
<dbReference type="Pfam" id="PF14111">
    <property type="entry name" value="DUF4283"/>
    <property type="match status" value="1"/>
</dbReference>
<dbReference type="EMBL" id="CACVBM020001129">
    <property type="protein sequence ID" value="CAA7033146.1"/>
    <property type="molecule type" value="Genomic_DNA"/>
</dbReference>
<keyword evidence="4" id="KW-1185">Reference proteome</keyword>
<reference evidence="2 4" key="1">
    <citation type="submission" date="2020-01" db="EMBL/GenBank/DDBJ databases">
        <authorList>
            <person name="Mishra B."/>
        </authorList>
    </citation>
    <scope>NUCLEOTIDE SEQUENCE [LARGE SCALE GENOMIC DNA]</scope>
</reference>
<dbReference type="EMBL" id="CACVBM020000436">
    <property type="protein sequence ID" value="CAA7019015.1"/>
    <property type="molecule type" value="Genomic_DNA"/>
</dbReference>
<dbReference type="AlphaFoldDB" id="A0A6D2HS44"/>
<evidence type="ECO:0000259" key="1">
    <source>
        <dbReference type="Pfam" id="PF14111"/>
    </source>
</evidence>
<name>A0A6D2HS44_9BRAS</name>
<dbReference type="OrthoDB" id="1102809at2759"/>
<dbReference type="PANTHER" id="PTHR31286">
    <property type="entry name" value="GLYCINE-RICH CELL WALL STRUCTURAL PROTEIN 1.8-LIKE"/>
    <property type="match status" value="1"/>
</dbReference>
<evidence type="ECO:0000313" key="2">
    <source>
        <dbReference type="EMBL" id="CAA7019015.1"/>
    </source>
</evidence>
<accession>A0A6D2HS44</accession>
<proteinExistence type="predicted"/>
<feature type="domain" description="DUF4283" evidence="1">
    <location>
        <begin position="39"/>
        <end position="117"/>
    </location>
</feature>
<dbReference type="InterPro" id="IPR025558">
    <property type="entry name" value="DUF4283"/>
</dbReference>
<gene>
    <name evidence="3" type="ORF">MERR_LOCUS20381</name>
    <name evidence="2" type="ORF">MERR_LOCUS6250</name>
</gene>
<protein>
    <recommendedName>
        <fullName evidence="1">DUF4283 domain-containing protein</fullName>
    </recommendedName>
</protein>
<dbReference type="InterPro" id="IPR040256">
    <property type="entry name" value="At4g02000-like"/>
</dbReference>